<dbReference type="OrthoDB" id="9780884at2"/>
<organism evidence="2 3">
    <name type="scientific">Acuticoccus sediminis</name>
    <dbReference type="NCBI Taxonomy" id="2184697"/>
    <lineage>
        <taxon>Bacteria</taxon>
        <taxon>Pseudomonadati</taxon>
        <taxon>Pseudomonadota</taxon>
        <taxon>Alphaproteobacteria</taxon>
        <taxon>Hyphomicrobiales</taxon>
        <taxon>Amorphaceae</taxon>
        <taxon>Acuticoccus</taxon>
    </lineage>
</organism>
<name>A0A8B2NVU2_9HYPH</name>
<dbReference type="PANTHER" id="PTHR43143:SF1">
    <property type="entry name" value="SERINE_THREONINE-PROTEIN PHOSPHATASE CPPED1"/>
    <property type="match status" value="1"/>
</dbReference>
<dbReference type="SUPFAM" id="SSF56300">
    <property type="entry name" value="Metallo-dependent phosphatases"/>
    <property type="match status" value="1"/>
</dbReference>
<feature type="domain" description="Calcineurin-like phosphoesterase" evidence="1">
    <location>
        <begin position="9"/>
        <end position="220"/>
    </location>
</feature>
<sequence length="649" mass="70187">MNAEDGALFRFAIVSDTHIRPKESDQSSPWIVNTYANGRARRLVSLLRAQAPEFVIHLGDMVHPLPSLPSYGDAVAEAKRIFSPLEAPMYLIPGNHDVGDKPMPGMPAAPATAEDVAKYREAFGPDWQVFEHGGCRFVLLDAAVINTGLEAEAEQRAFAEATLSAPFDGRTLVFIHYPPFILAPDEPSNYDNLDEPGRSWLVDLLKRTGVSAVFSGHVHNFFYNRLEGMELYVLPALSFVRQDYSELFRGGPGPEFGRDDADKLGFVVVDVYPDRIVPRLVRTFGDQDEEGAPVPALPPLPATPTPSAPLGLHLRDDWREVVTMPYQGSMDEFLRKEARNDYHLLALMELGTRHLRIPLRDLTLPSFRDRAADFAHLGFTFTVFHFGLPGAAELAAVEANAALIETFEVVIPWAERDAFATAAPGWRLPVPVSLTRVASSADRKAAGSTFHHYVSYGFAPEAWDEVASFARGLGGAVASLAFTLGWEVALAETVPDLAAKAEALGLSLVANVRLQSENPAEAADDQAAIAARVAEAMVVAHAVPSAQLFLDTFIDHDRGYFPRGGLYDRRLNPNPAAKVYRHLDATLAGHAVALAAPAIAKGLAFTLDGRPASLATAPCTAAATGRVIDLVTGLTPERATSAGPLLVLP</sequence>
<dbReference type="InterPro" id="IPR004843">
    <property type="entry name" value="Calcineurin-like_PHP"/>
</dbReference>
<dbReference type="Pfam" id="PF00149">
    <property type="entry name" value="Metallophos"/>
    <property type="match status" value="1"/>
</dbReference>
<dbReference type="AlphaFoldDB" id="A0A8B2NVU2"/>
<accession>A0A8B2NVU2</accession>
<reference evidence="2 3" key="1">
    <citation type="submission" date="2018-05" db="EMBL/GenBank/DDBJ databases">
        <title>Acuticoccus sediminis sp. nov., isolated from deep-sea sediment of Indian Ocean.</title>
        <authorList>
            <person name="Liu X."/>
            <person name="Lai Q."/>
            <person name="Du Y."/>
            <person name="Sun F."/>
            <person name="Zhang X."/>
            <person name="Wang S."/>
            <person name="Shao Z."/>
        </authorList>
    </citation>
    <scope>NUCLEOTIDE SEQUENCE [LARGE SCALE GENOMIC DNA]</scope>
    <source>
        <strain evidence="2 3">PTG4-2</strain>
    </source>
</reference>
<dbReference type="PANTHER" id="PTHR43143">
    <property type="entry name" value="METALLOPHOSPHOESTERASE, CALCINEURIN SUPERFAMILY"/>
    <property type="match status" value="1"/>
</dbReference>
<proteinExistence type="predicted"/>
<protein>
    <submittedName>
        <fullName evidence="2">Calcineurin-like phosphoesterase 5</fullName>
    </submittedName>
</protein>
<dbReference type="InterPro" id="IPR051918">
    <property type="entry name" value="STPP_CPPED1"/>
</dbReference>
<dbReference type="EMBL" id="QHHQ01000001">
    <property type="protein sequence ID" value="RAI03483.1"/>
    <property type="molecule type" value="Genomic_DNA"/>
</dbReference>
<evidence type="ECO:0000313" key="2">
    <source>
        <dbReference type="EMBL" id="RAI03483.1"/>
    </source>
</evidence>
<dbReference type="Gene3D" id="3.60.21.10">
    <property type="match status" value="1"/>
</dbReference>
<keyword evidence="3" id="KW-1185">Reference proteome</keyword>
<dbReference type="Proteomes" id="UP000249590">
    <property type="component" value="Unassembled WGS sequence"/>
</dbReference>
<comment type="caution">
    <text evidence="2">The sequence shown here is derived from an EMBL/GenBank/DDBJ whole genome shotgun (WGS) entry which is preliminary data.</text>
</comment>
<dbReference type="InterPro" id="IPR029052">
    <property type="entry name" value="Metallo-depent_PP-like"/>
</dbReference>
<dbReference type="GO" id="GO:0016787">
    <property type="term" value="F:hydrolase activity"/>
    <property type="evidence" value="ECO:0007669"/>
    <property type="project" value="InterPro"/>
</dbReference>
<evidence type="ECO:0000313" key="3">
    <source>
        <dbReference type="Proteomes" id="UP000249590"/>
    </source>
</evidence>
<gene>
    <name evidence="2" type="ORF">DLJ53_02980</name>
</gene>
<evidence type="ECO:0000259" key="1">
    <source>
        <dbReference type="Pfam" id="PF00149"/>
    </source>
</evidence>
<dbReference type="RefSeq" id="WP_111342210.1">
    <property type="nucleotide sequence ID" value="NZ_QHHQ01000001.1"/>
</dbReference>